<evidence type="ECO:0000256" key="1">
    <source>
        <dbReference type="ARBA" id="ARBA00022737"/>
    </source>
</evidence>
<keyword evidence="1" id="KW-0677">Repeat</keyword>
<sequence length="547" mass="61965">MAITRSMKKGHDPPAPKNNQSSVVKHVPKKPSKPKALPRRRVAQEKNVDRLTSLPLELFKMIMEGLVRDISRMVYYHSFRRRKLYDELTARINQLMKLRFVSRLFCVEITSAIFKAGRPVDENTEFFWNHLGTIQPLMISRLLVEESLSRTNSNIGILALIQQTVGKLLDLQANGSTISRRALVEATCSCIFHATRCTEILYNLTHQKSTTFVPYRRTTFEQEVENSCWAVASWMGNIPLLDILEAEYGPITDRKGDKVLPSFTGSTQWAAARNGNTDVVKYLQQKGCDFGQRQADYFDLRSPLCGAVDGNHAQIFKEILPSYDRYRVTASELSFPHRYNPDRWPRTLLSRKIATDGSEEMVQMFWARKPFMDEEELSQALIHMCLSGRHDKAKKAAILIKSGASVEKYCEYNGTTPLEAAITTGPPELLRFLLQNGGSPTATIVERYNSCKKYRSDPLIKALDSGKIDSMKELLQHCKWEVATKANMLLEAVNKDSLDMVKVLASPDHFDPTSSRRAVNMGRAAVRQARANFKTEIVDVLLAHGCQ</sequence>
<evidence type="ECO:0000256" key="3">
    <source>
        <dbReference type="PROSITE-ProRule" id="PRU00023"/>
    </source>
</evidence>
<evidence type="ECO:0000313" key="6">
    <source>
        <dbReference type="Proteomes" id="UP001365128"/>
    </source>
</evidence>
<keyword evidence="6" id="KW-1185">Reference proteome</keyword>
<dbReference type="PANTHER" id="PTHR24126">
    <property type="entry name" value="ANKYRIN REPEAT, PH AND SEC7 DOMAIN CONTAINING PROTEIN SECG-RELATED"/>
    <property type="match status" value="1"/>
</dbReference>
<dbReference type="PROSITE" id="PS50297">
    <property type="entry name" value="ANK_REP_REGION"/>
    <property type="match status" value="1"/>
</dbReference>
<comment type="caution">
    <text evidence="5">The sequence shown here is derived from an EMBL/GenBank/DDBJ whole genome shotgun (WGS) entry which is preliminary data.</text>
</comment>
<reference evidence="5 6" key="1">
    <citation type="submission" date="2024-04" db="EMBL/GenBank/DDBJ databases">
        <title>Phyllosticta paracitricarpa is synonymous to the EU quarantine fungus P. citricarpa based on phylogenomic analyses.</title>
        <authorList>
            <consortium name="Lawrence Berkeley National Laboratory"/>
            <person name="Van Ingen-Buijs V.A."/>
            <person name="Van Westerhoven A.C."/>
            <person name="Haridas S."/>
            <person name="Skiadas P."/>
            <person name="Martin F."/>
            <person name="Groenewald J.Z."/>
            <person name="Crous P.W."/>
            <person name="Seidl M.F."/>
        </authorList>
    </citation>
    <scope>NUCLEOTIDE SEQUENCE [LARGE SCALE GENOMIC DNA]</scope>
    <source>
        <strain evidence="5 6">CBS 122670</strain>
    </source>
</reference>
<dbReference type="PANTHER" id="PTHR24126:SF14">
    <property type="entry name" value="ANK_REP_REGION DOMAIN-CONTAINING PROTEIN"/>
    <property type="match status" value="1"/>
</dbReference>
<organism evidence="5 6">
    <name type="scientific">Phyllosticta citricarpa</name>
    <dbReference type="NCBI Taxonomy" id="55181"/>
    <lineage>
        <taxon>Eukaryota</taxon>
        <taxon>Fungi</taxon>
        <taxon>Dikarya</taxon>
        <taxon>Ascomycota</taxon>
        <taxon>Pezizomycotina</taxon>
        <taxon>Dothideomycetes</taxon>
        <taxon>Dothideomycetes incertae sedis</taxon>
        <taxon>Botryosphaeriales</taxon>
        <taxon>Phyllostictaceae</taxon>
        <taxon>Phyllosticta</taxon>
    </lineage>
</organism>
<dbReference type="EMBL" id="JBBPDW010000006">
    <property type="protein sequence ID" value="KAK7551602.1"/>
    <property type="molecule type" value="Genomic_DNA"/>
</dbReference>
<feature type="repeat" description="ANK" evidence="3">
    <location>
        <begin position="413"/>
        <end position="437"/>
    </location>
</feature>
<dbReference type="Gene3D" id="1.25.40.20">
    <property type="entry name" value="Ankyrin repeat-containing domain"/>
    <property type="match status" value="1"/>
</dbReference>
<evidence type="ECO:0000313" key="5">
    <source>
        <dbReference type="EMBL" id="KAK7551602.1"/>
    </source>
</evidence>
<name>A0ABR1MKA3_9PEZI</name>
<dbReference type="PROSITE" id="PS50088">
    <property type="entry name" value="ANK_REPEAT"/>
    <property type="match status" value="1"/>
</dbReference>
<evidence type="ECO:0000256" key="2">
    <source>
        <dbReference type="ARBA" id="ARBA00023043"/>
    </source>
</evidence>
<accession>A0ABR1MKA3</accession>
<feature type="region of interest" description="Disordered" evidence="4">
    <location>
        <begin position="1"/>
        <end position="42"/>
    </location>
</feature>
<dbReference type="Proteomes" id="UP001365128">
    <property type="component" value="Unassembled WGS sequence"/>
</dbReference>
<dbReference type="InterPro" id="IPR036770">
    <property type="entry name" value="Ankyrin_rpt-contain_sf"/>
</dbReference>
<gene>
    <name evidence="5" type="ORF">IWX46DRAFT_625190</name>
</gene>
<dbReference type="InterPro" id="IPR002110">
    <property type="entry name" value="Ankyrin_rpt"/>
</dbReference>
<keyword evidence="2 3" id="KW-0040">ANK repeat</keyword>
<proteinExistence type="predicted"/>
<evidence type="ECO:0000256" key="4">
    <source>
        <dbReference type="SAM" id="MobiDB-lite"/>
    </source>
</evidence>
<dbReference type="SMART" id="SM00248">
    <property type="entry name" value="ANK"/>
    <property type="match status" value="5"/>
</dbReference>
<protein>
    <submittedName>
        <fullName evidence="5">Ankyrin repeat-containing domain protein</fullName>
    </submittedName>
</protein>
<dbReference type="SUPFAM" id="SSF48403">
    <property type="entry name" value="Ankyrin repeat"/>
    <property type="match status" value="2"/>
</dbReference>
<feature type="compositionally biased region" description="Basic residues" evidence="4">
    <location>
        <begin position="26"/>
        <end position="41"/>
    </location>
</feature>